<organism evidence="1">
    <name type="scientific">marine sediment metagenome</name>
    <dbReference type="NCBI Taxonomy" id="412755"/>
    <lineage>
        <taxon>unclassified sequences</taxon>
        <taxon>metagenomes</taxon>
        <taxon>ecological metagenomes</taxon>
    </lineage>
</organism>
<sequence length="69" mass="8218">MFNKFITAIKSRINKQSFRRLRNKLKRFFSLPQVRGGTSPGPIFRPIFTKLETMRDYDDDGDQISDEEY</sequence>
<reference evidence="1" key="1">
    <citation type="journal article" date="2015" name="Nature">
        <title>Complex archaea that bridge the gap between prokaryotes and eukaryotes.</title>
        <authorList>
            <person name="Spang A."/>
            <person name="Saw J.H."/>
            <person name="Jorgensen S.L."/>
            <person name="Zaremba-Niedzwiedzka K."/>
            <person name="Martijn J."/>
            <person name="Lind A.E."/>
            <person name="van Eijk R."/>
            <person name="Schleper C."/>
            <person name="Guy L."/>
            <person name="Ettema T.J."/>
        </authorList>
    </citation>
    <scope>NUCLEOTIDE SEQUENCE</scope>
</reference>
<comment type="caution">
    <text evidence="1">The sequence shown here is derived from an EMBL/GenBank/DDBJ whole genome shotgun (WGS) entry which is preliminary data.</text>
</comment>
<proteinExistence type="predicted"/>
<name>A0A0F9EH87_9ZZZZ</name>
<protein>
    <submittedName>
        <fullName evidence="1">Uncharacterized protein</fullName>
    </submittedName>
</protein>
<accession>A0A0F9EH87</accession>
<gene>
    <name evidence="1" type="ORF">LCGC14_2075970</name>
</gene>
<dbReference type="AlphaFoldDB" id="A0A0F9EH87"/>
<evidence type="ECO:0000313" key="1">
    <source>
        <dbReference type="EMBL" id="KKL73329.1"/>
    </source>
</evidence>
<dbReference type="EMBL" id="LAZR01024992">
    <property type="protein sequence ID" value="KKL73329.1"/>
    <property type="molecule type" value="Genomic_DNA"/>
</dbReference>